<dbReference type="EMBL" id="MK376959">
    <property type="protein sequence ID" value="QAU07006.1"/>
    <property type="molecule type" value="Genomic_DNA"/>
</dbReference>
<proteinExistence type="predicted"/>
<accession>A0A410TD99</accession>
<sequence>MDVHGGLPVSTDCFVCDDDDPGPRPEGCSRLWCKPWFGKDEEEE</sequence>
<dbReference type="Proteomes" id="UP000289168">
    <property type="component" value="Segment"/>
</dbReference>
<evidence type="ECO:0000313" key="1">
    <source>
        <dbReference type="EMBL" id="QAU07006.1"/>
    </source>
</evidence>
<protein>
    <submittedName>
        <fullName evidence="1">Uncharacterized protein</fullName>
    </submittedName>
</protein>
<name>A0A410TD99_9CAUD</name>
<organism evidence="1 2">
    <name type="scientific">Gordonia phage Aphelion</name>
    <dbReference type="NCBI Taxonomy" id="2507860"/>
    <lineage>
        <taxon>Viruses</taxon>
        <taxon>Duplodnaviria</taxon>
        <taxon>Heunggongvirae</taxon>
        <taxon>Uroviricota</taxon>
        <taxon>Caudoviricetes</taxon>
        <taxon>Smoothievirus</taxon>
        <taxon>Smoothievirus smoothie</taxon>
    </lineage>
</organism>
<evidence type="ECO:0000313" key="2">
    <source>
        <dbReference type="Proteomes" id="UP000289168"/>
    </source>
</evidence>
<reference evidence="1 2" key="1">
    <citation type="submission" date="2019-01" db="EMBL/GenBank/DDBJ databases">
        <authorList>
            <person name="Enrique A.G."/>
            <person name="Garlena R.A."/>
            <person name="Russell D.A."/>
            <person name="Pope W.H."/>
            <person name="Jacobs-Sera D."/>
            <person name="Hatfull G.F."/>
        </authorList>
    </citation>
    <scope>NUCLEOTIDE SEQUENCE [LARGE SCALE GENOMIC DNA]</scope>
</reference>
<gene>
    <name evidence="1" type="primary">142</name>
    <name evidence="1" type="ORF">SEA_APHELION_142</name>
</gene>